<accession>A0ABT1C7Y6</accession>
<sequence length="98" mass="10696">MKNRLVDLNNHLFSQLERLTDEAMTAEQIEQEVKRSDAIVAVSEQIIRNADLSLKAVSLVATHGDRFAQALPMMTAPAPAEEGGQVRSNRPLIKAAGT</sequence>
<dbReference type="EMBL" id="JAMXQS010000006">
    <property type="protein sequence ID" value="MCO6050887.1"/>
    <property type="molecule type" value="Genomic_DNA"/>
</dbReference>
<keyword evidence="3" id="KW-1185">Reference proteome</keyword>
<gene>
    <name evidence="2" type="ORF">NGM99_13970</name>
</gene>
<reference evidence="2 3" key="1">
    <citation type="submission" date="2022-06" db="EMBL/GenBank/DDBJ databases">
        <title>Mesorhizobium sp. strain RP14 Genome sequencing and assembly.</title>
        <authorList>
            <person name="Kim I."/>
        </authorList>
    </citation>
    <scope>NUCLEOTIDE SEQUENCE [LARGE SCALE GENOMIC DNA]</scope>
    <source>
        <strain evidence="3">RP14(2022)</strain>
    </source>
</reference>
<dbReference type="RefSeq" id="WP_252819894.1">
    <property type="nucleotide sequence ID" value="NZ_JAMXQS010000006.1"/>
</dbReference>
<evidence type="ECO:0000313" key="3">
    <source>
        <dbReference type="Proteomes" id="UP001205906"/>
    </source>
</evidence>
<organism evidence="2 3">
    <name type="scientific">Mesorhizobium liriopis</name>
    <dbReference type="NCBI Taxonomy" id="2953882"/>
    <lineage>
        <taxon>Bacteria</taxon>
        <taxon>Pseudomonadati</taxon>
        <taxon>Pseudomonadota</taxon>
        <taxon>Alphaproteobacteria</taxon>
        <taxon>Hyphomicrobiales</taxon>
        <taxon>Phyllobacteriaceae</taxon>
        <taxon>Mesorhizobium</taxon>
    </lineage>
</organism>
<protein>
    <submittedName>
        <fullName evidence="2">Uncharacterized protein</fullName>
    </submittedName>
</protein>
<feature type="region of interest" description="Disordered" evidence="1">
    <location>
        <begin position="78"/>
        <end position="98"/>
    </location>
</feature>
<proteinExistence type="predicted"/>
<evidence type="ECO:0000313" key="2">
    <source>
        <dbReference type="EMBL" id="MCO6050887.1"/>
    </source>
</evidence>
<evidence type="ECO:0000256" key="1">
    <source>
        <dbReference type="SAM" id="MobiDB-lite"/>
    </source>
</evidence>
<name>A0ABT1C7Y6_9HYPH</name>
<comment type="caution">
    <text evidence="2">The sequence shown here is derived from an EMBL/GenBank/DDBJ whole genome shotgun (WGS) entry which is preliminary data.</text>
</comment>
<dbReference type="Proteomes" id="UP001205906">
    <property type="component" value="Unassembled WGS sequence"/>
</dbReference>